<protein>
    <submittedName>
        <fullName evidence="6">FAD-dependent monooxygenase</fullName>
    </submittedName>
</protein>
<dbReference type="InterPro" id="IPR002938">
    <property type="entry name" value="FAD-bd"/>
</dbReference>
<reference evidence="7" key="1">
    <citation type="journal article" date="2019" name="Int. J. Syst. Evol. Microbiol.">
        <title>The Global Catalogue of Microorganisms (GCM) 10K type strain sequencing project: providing services to taxonomists for standard genome sequencing and annotation.</title>
        <authorList>
            <consortium name="The Broad Institute Genomics Platform"/>
            <consortium name="The Broad Institute Genome Sequencing Center for Infectious Disease"/>
            <person name="Wu L."/>
            <person name="Ma J."/>
        </authorList>
    </citation>
    <scope>NUCLEOTIDE SEQUENCE [LARGE SCALE GENOMIC DNA]</scope>
    <source>
        <strain evidence="7">JCM 18054</strain>
    </source>
</reference>
<evidence type="ECO:0000256" key="1">
    <source>
        <dbReference type="ARBA" id="ARBA00001974"/>
    </source>
</evidence>
<evidence type="ECO:0000256" key="3">
    <source>
        <dbReference type="ARBA" id="ARBA00022827"/>
    </source>
</evidence>
<evidence type="ECO:0000313" key="6">
    <source>
        <dbReference type="EMBL" id="GAA5152445.1"/>
    </source>
</evidence>
<evidence type="ECO:0000313" key="7">
    <source>
        <dbReference type="Proteomes" id="UP001500192"/>
    </source>
</evidence>
<dbReference type="EMBL" id="BAABIB010000011">
    <property type="protein sequence ID" value="GAA5152445.1"/>
    <property type="molecule type" value="Genomic_DNA"/>
</dbReference>
<dbReference type="PANTHER" id="PTHR43004:SF19">
    <property type="entry name" value="BINDING MONOOXYGENASE, PUTATIVE (JCVI)-RELATED"/>
    <property type="match status" value="1"/>
</dbReference>
<proteinExistence type="predicted"/>
<dbReference type="Pfam" id="PF21274">
    <property type="entry name" value="Rng_hyd_C"/>
    <property type="match status" value="1"/>
</dbReference>
<feature type="region of interest" description="Disordered" evidence="4">
    <location>
        <begin position="596"/>
        <end position="619"/>
    </location>
</feature>
<feature type="compositionally biased region" description="Polar residues" evidence="4">
    <location>
        <begin position="596"/>
        <end position="609"/>
    </location>
</feature>
<comment type="caution">
    <text evidence="6">The sequence shown here is derived from an EMBL/GenBank/DDBJ whole genome shotgun (WGS) entry which is preliminary data.</text>
</comment>
<organism evidence="6 7">
    <name type="scientific">Amycolatopsis dongchuanensis</name>
    <dbReference type="NCBI Taxonomy" id="1070866"/>
    <lineage>
        <taxon>Bacteria</taxon>
        <taxon>Bacillati</taxon>
        <taxon>Actinomycetota</taxon>
        <taxon>Actinomycetes</taxon>
        <taxon>Pseudonocardiales</taxon>
        <taxon>Pseudonocardiaceae</taxon>
        <taxon>Amycolatopsis</taxon>
    </lineage>
</organism>
<dbReference type="Gene3D" id="3.30.9.10">
    <property type="entry name" value="D-Amino Acid Oxidase, subunit A, domain 2"/>
    <property type="match status" value="1"/>
</dbReference>
<dbReference type="GO" id="GO:0004497">
    <property type="term" value="F:monooxygenase activity"/>
    <property type="evidence" value="ECO:0007669"/>
    <property type="project" value="UniProtKB-KW"/>
</dbReference>
<dbReference type="InterPro" id="IPR036188">
    <property type="entry name" value="FAD/NAD-bd_sf"/>
</dbReference>
<keyword evidence="2" id="KW-0285">Flavoprotein</keyword>
<evidence type="ECO:0000259" key="5">
    <source>
        <dbReference type="Pfam" id="PF01494"/>
    </source>
</evidence>
<name>A0ABP9PV90_9PSEU</name>
<accession>A0ABP9PV90</accession>
<keyword evidence="6" id="KW-0503">Monooxygenase</keyword>
<dbReference type="SUPFAM" id="SSF51905">
    <property type="entry name" value="FAD/NAD(P)-binding domain"/>
    <property type="match status" value="1"/>
</dbReference>
<dbReference type="RefSeq" id="WP_346051722.1">
    <property type="nucleotide sequence ID" value="NZ_BAABIB010000011.1"/>
</dbReference>
<sequence>MRTAPVVIAGAGPTGTTLALLLARHGIPSTVLERREQPLMHPAAHVINARSREIWHHASPRLAAEITALAPPNDTVNVIRWCSRLTEPLGEIDLLSDPDRLAEVQAHSPFLITHIGQHQLMPVLWAALEREPLVDFRRGTAVTAIEAGADRIAVRTAAETLDAAYLVAADGANSVVRDSAGIPLRGPVLANMGSVFFHAPGLHPPGTVRPLLSWIYQPAFCGVMIAHANDDYILMTAYLHPEQEIARDSRRYWERTLPRVLGSTEVTIRSTGTWTMTSQTARVFRQGRLLLAGDAAHRFPHTGGFGLNSGVQDAHNLAWKIAAVLRGGAEDTLLDTYETERRPVVERFAEQSVANHFRLDEVTAPVGITNRVVRRATQALTHPLLSRVPPRALAWACDRLTPLQLKRTGVLLASTARGRRIRARVAAAIPGQLEHFVSTGLEFGYTYDGPLIHAETPSPAGGDVVTYRPTTRPGARLPHAMVRHEGTMRPVHDLLPHDGLALVTPDARAWEQALPPECPLPLRVVSLAAASPAEERKLVELFEVGRHGAVLVRPDGHVAWRTTGTAAQATPELNRFLRDHWQPYWKPAQVVARRPGTNSVLPTVKSPNGEQDETVKVPE</sequence>
<dbReference type="Gene3D" id="3.40.30.120">
    <property type="match status" value="1"/>
</dbReference>
<feature type="domain" description="FAD-binding" evidence="5">
    <location>
        <begin position="4"/>
        <end position="351"/>
    </location>
</feature>
<dbReference type="Gene3D" id="3.50.50.60">
    <property type="entry name" value="FAD/NAD(P)-binding domain"/>
    <property type="match status" value="1"/>
</dbReference>
<keyword evidence="7" id="KW-1185">Reference proteome</keyword>
<dbReference type="PRINTS" id="PR00420">
    <property type="entry name" value="RNGMNOXGNASE"/>
</dbReference>
<evidence type="ECO:0000256" key="2">
    <source>
        <dbReference type="ARBA" id="ARBA00022630"/>
    </source>
</evidence>
<dbReference type="InterPro" id="IPR050641">
    <property type="entry name" value="RIFMO-like"/>
</dbReference>
<dbReference type="Proteomes" id="UP001500192">
    <property type="component" value="Unassembled WGS sequence"/>
</dbReference>
<keyword evidence="3" id="KW-0274">FAD</keyword>
<comment type="cofactor">
    <cofactor evidence="1">
        <name>FAD</name>
        <dbReference type="ChEBI" id="CHEBI:57692"/>
    </cofactor>
</comment>
<dbReference type="PANTHER" id="PTHR43004">
    <property type="entry name" value="TRK SYSTEM POTASSIUM UPTAKE PROTEIN"/>
    <property type="match status" value="1"/>
</dbReference>
<keyword evidence="6" id="KW-0560">Oxidoreductase</keyword>
<gene>
    <name evidence="6" type="ORF">GCM10023214_04390</name>
</gene>
<dbReference type="Pfam" id="PF01494">
    <property type="entry name" value="FAD_binding_3"/>
    <property type="match status" value="1"/>
</dbReference>
<evidence type="ECO:0000256" key="4">
    <source>
        <dbReference type="SAM" id="MobiDB-lite"/>
    </source>
</evidence>